<sequence>MTFLALTMIVSACGSSSNTGNNNSKENAATSEPAASPSTETKAPQVTMTVQFPKSDNLTGIEFVNKRLARFQEKYPNVTLKKNDWQYSPNEIGIKMAAHQAPSFFRTPATEGKVLLEHQWLTDLTPFLANYEHANDFNDKLADPFKIDGKMYAIPASGYIMAVMINKKLFEDKKVPLPTPDWTWDDFYAAAKATADPAKGIAGFAMMAKGNEGGWNWTNFLYGAGGTTQNVADSKVTSAFNSDAGVKAMEFMKKLRWEGNALPQNWALNFGDVYNLFKQGRAAMVLGDRIEDAINNGGMKKEDLIILPLPSMVKGGDHTGVLGGNYDVINPQETPETQQMAFNYVTFDLFKDSGLDELKLVLEDRKAKGQVYLYGAPAYYKADSEYGKKIEALVNQYPDNVFRYDPEVTNLMKGVPEPSYNGQECYAALTNVLQEVFSNKDADVKSLLDAAAKKFDSEVLSKVVVK</sequence>
<dbReference type="SUPFAM" id="SSF53850">
    <property type="entry name" value="Periplasmic binding protein-like II"/>
    <property type="match status" value="1"/>
</dbReference>
<organism evidence="2 3">
    <name type="scientific">Paenibacillus selenitireducens</name>
    <dbReference type="NCBI Taxonomy" id="1324314"/>
    <lineage>
        <taxon>Bacteria</taxon>
        <taxon>Bacillati</taxon>
        <taxon>Bacillota</taxon>
        <taxon>Bacilli</taxon>
        <taxon>Bacillales</taxon>
        <taxon>Paenibacillaceae</taxon>
        <taxon>Paenibacillus</taxon>
    </lineage>
</organism>
<dbReference type="STRING" id="1324314.BVG16_21180"/>
<name>A0A1T2X658_9BACL</name>
<dbReference type="Gene3D" id="3.40.190.10">
    <property type="entry name" value="Periplasmic binding protein-like II"/>
    <property type="match status" value="1"/>
</dbReference>
<accession>A0A1T2X658</accession>
<dbReference type="EMBL" id="MSZX01000009">
    <property type="protein sequence ID" value="OPA75371.1"/>
    <property type="molecule type" value="Genomic_DNA"/>
</dbReference>
<keyword evidence="3" id="KW-1185">Reference proteome</keyword>
<dbReference type="InterPro" id="IPR050490">
    <property type="entry name" value="Bact_solute-bd_prot1"/>
</dbReference>
<feature type="region of interest" description="Disordered" evidence="1">
    <location>
        <begin position="15"/>
        <end position="44"/>
    </location>
</feature>
<evidence type="ECO:0000256" key="1">
    <source>
        <dbReference type="SAM" id="MobiDB-lite"/>
    </source>
</evidence>
<evidence type="ECO:0008006" key="4">
    <source>
        <dbReference type="Google" id="ProtNLM"/>
    </source>
</evidence>
<evidence type="ECO:0000313" key="2">
    <source>
        <dbReference type="EMBL" id="OPA75371.1"/>
    </source>
</evidence>
<comment type="caution">
    <text evidence="2">The sequence shown here is derived from an EMBL/GenBank/DDBJ whole genome shotgun (WGS) entry which is preliminary data.</text>
</comment>
<dbReference type="PANTHER" id="PTHR43649">
    <property type="entry name" value="ARABINOSE-BINDING PROTEIN-RELATED"/>
    <property type="match status" value="1"/>
</dbReference>
<protein>
    <recommendedName>
        <fullName evidence="4">ABC transporter substrate-binding protein</fullName>
    </recommendedName>
</protein>
<gene>
    <name evidence="2" type="ORF">BVG16_21180</name>
</gene>
<dbReference type="Pfam" id="PF01547">
    <property type="entry name" value="SBP_bac_1"/>
    <property type="match status" value="1"/>
</dbReference>
<dbReference type="Proteomes" id="UP000190188">
    <property type="component" value="Unassembled WGS sequence"/>
</dbReference>
<feature type="compositionally biased region" description="Low complexity" evidence="1">
    <location>
        <begin position="15"/>
        <end position="41"/>
    </location>
</feature>
<dbReference type="AlphaFoldDB" id="A0A1T2X658"/>
<reference evidence="2 3" key="1">
    <citation type="submission" date="2017-01" db="EMBL/GenBank/DDBJ databases">
        <title>Genome analysis of Paenibacillus selenitrireducens ES3-24.</title>
        <authorList>
            <person name="Xu D."/>
            <person name="Yao R."/>
            <person name="Zheng S."/>
        </authorList>
    </citation>
    <scope>NUCLEOTIDE SEQUENCE [LARGE SCALE GENOMIC DNA]</scope>
    <source>
        <strain evidence="2 3">ES3-24</strain>
    </source>
</reference>
<evidence type="ECO:0000313" key="3">
    <source>
        <dbReference type="Proteomes" id="UP000190188"/>
    </source>
</evidence>
<dbReference type="PANTHER" id="PTHR43649:SF16">
    <property type="entry name" value="SUGAR-BINDING LIPOPROTEIN"/>
    <property type="match status" value="1"/>
</dbReference>
<dbReference type="InterPro" id="IPR006059">
    <property type="entry name" value="SBP"/>
</dbReference>
<proteinExistence type="predicted"/>